<accession>A0A066ZBC3</accession>
<organism evidence="2 3">
    <name type="scientific">Kitasatospora cheerisanensis KCTC 2395</name>
    <dbReference type="NCBI Taxonomy" id="1348663"/>
    <lineage>
        <taxon>Bacteria</taxon>
        <taxon>Bacillati</taxon>
        <taxon>Actinomycetota</taxon>
        <taxon>Actinomycetes</taxon>
        <taxon>Kitasatosporales</taxon>
        <taxon>Streptomycetaceae</taxon>
        <taxon>Kitasatospora</taxon>
    </lineage>
</organism>
<dbReference type="Proteomes" id="UP000027178">
    <property type="component" value="Unassembled WGS sequence"/>
</dbReference>
<dbReference type="InterPro" id="IPR010982">
    <property type="entry name" value="Lambda_DNA-bd_dom_sf"/>
</dbReference>
<dbReference type="EMBL" id="JNBY01000025">
    <property type="protein sequence ID" value="KDN87606.1"/>
    <property type="molecule type" value="Genomic_DNA"/>
</dbReference>
<feature type="region of interest" description="Disordered" evidence="1">
    <location>
        <begin position="113"/>
        <end position="133"/>
    </location>
</feature>
<dbReference type="AlphaFoldDB" id="A0A066ZBC3"/>
<feature type="compositionally biased region" description="Basic and acidic residues" evidence="1">
    <location>
        <begin position="113"/>
        <end position="130"/>
    </location>
</feature>
<dbReference type="eggNOG" id="ENOG5034BG1">
    <property type="taxonomic scope" value="Bacteria"/>
</dbReference>
<comment type="caution">
    <text evidence="2">The sequence shown here is derived from an EMBL/GenBank/DDBJ whole genome shotgun (WGS) entry which is preliminary data.</text>
</comment>
<protein>
    <submittedName>
        <fullName evidence="2">Uncharacterized protein</fullName>
    </submittedName>
</protein>
<keyword evidence="3" id="KW-1185">Reference proteome</keyword>
<reference evidence="2 3" key="1">
    <citation type="submission" date="2014-05" db="EMBL/GenBank/DDBJ databases">
        <title>Draft Genome Sequence of Kitasatospora cheerisanensis KCTC 2395.</title>
        <authorList>
            <person name="Nam D.H."/>
        </authorList>
    </citation>
    <scope>NUCLEOTIDE SEQUENCE [LARGE SCALE GENOMIC DNA]</scope>
    <source>
        <strain evidence="2 3">KCTC 2395</strain>
    </source>
</reference>
<gene>
    <name evidence="2" type="ORF">KCH_06190</name>
</gene>
<dbReference type="HOGENOM" id="CLU_095281_0_0_11"/>
<evidence type="ECO:0000313" key="3">
    <source>
        <dbReference type="Proteomes" id="UP000027178"/>
    </source>
</evidence>
<sequence length="255" mass="26690">MTEPLEFGPALTRLLARRALTVAELAGTAGVPAARVTAVLEGAGPSDALVRRLAPALGLRTADLFVLAGVRVPLDLKPLESRAGRRVHWIVRDLLGLPADERAGLLELVRSLPQEERTTAPERPTGEPRGKGAGAKVVRMALNRNLDLFGLAYTMAYLTPSYLSPSTYGLIGRAEEELTPDLAADFATLLGMDPGDLSALTGIALSGPLPPPGPEVTDAVALIWSARRLSDAQLAGVAETVDAVGAKLRDGVARG</sequence>
<dbReference type="GO" id="GO:0003677">
    <property type="term" value="F:DNA binding"/>
    <property type="evidence" value="ECO:0007669"/>
    <property type="project" value="InterPro"/>
</dbReference>
<dbReference type="OrthoDB" id="3397450at2"/>
<dbReference type="SUPFAM" id="SSF47413">
    <property type="entry name" value="lambda repressor-like DNA-binding domains"/>
    <property type="match status" value="1"/>
</dbReference>
<evidence type="ECO:0000256" key="1">
    <source>
        <dbReference type="SAM" id="MobiDB-lite"/>
    </source>
</evidence>
<dbReference type="RefSeq" id="WP_051652668.1">
    <property type="nucleotide sequence ID" value="NZ_KK853997.1"/>
</dbReference>
<name>A0A066ZBC3_9ACTN</name>
<evidence type="ECO:0000313" key="2">
    <source>
        <dbReference type="EMBL" id="KDN87606.1"/>
    </source>
</evidence>
<dbReference type="PATRIC" id="fig|1348663.4.peg.589"/>
<proteinExistence type="predicted"/>